<proteinExistence type="inferred from homology"/>
<dbReference type="AlphaFoldDB" id="A0A7M2Z1W9"/>
<dbReference type="InterPro" id="IPR022761">
    <property type="entry name" value="Fumarate_lyase_N"/>
</dbReference>
<dbReference type="UniPathway" id="UPA00068">
    <property type="reaction ID" value="UER00114"/>
</dbReference>
<comment type="pathway">
    <text evidence="1 5">Amino-acid biosynthesis; L-arginine biosynthesis; L-arginine from L-ornithine and carbamoyl phosphate: step 3/3.</text>
</comment>
<comment type="caution">
    <text evidence="8">The sequence shown here is derived from an EMBL/GenBank/DDBJ whole genome shotgun (WGS) entry which is preliminary data.</text>
</comment>
<dbReference type="InterPro" id="IPR020557">
    <property type="entry name" value="Fumarate_lyase_CS"/>
</dbReference>
<keyword evidence="3 5" id="KW-0055">Arginine biosynthesis</keyword>
<evidence type="ECO:0000256" key="3">
    <source>
        <dbReference type="ARBA" id="ARBA00022571"/>
    </source>
</evidence>
<dbReference type="HAMAP" id="MF_00006">
    <property type="entry name" value="Arg_succ_lyase"/>
    <property type="match status" value="1"/>
</dbReference>
<dbReference type="InterPro" id="IPR000362">
    <property type="entry name" value="Fumarate_lyase_fam"/>
</dbReference>
<dbReference type="CDD" id="cd01359">
    <property type="entry name" value="Argininosuccinate_lyase"/>
    <property type="match status" value="1"/>
</dbReference>
<keyword evidence="4 5" id="KW-0456">Lyase</keyword>
<dbReference type="Pfam" id="PF00206">
    <property type="entry name" value="Lyase_1"/>
    <property type="match status" value="1"/>
</dbReference>
<dbReference type="Gene3D" id="1.10.40.30">
    <property type="entry name" value="Fumarase/aspartase (C-terminal domain)"/>
    <property type="match status" value="1"/>
</dbReference>
<evidence type="ECO:0000313" key="9">
    <source>
        <dbReference type="Proteomes" id="UP000254134"/>
    </source>
</evidence>
<dbReference type="InterPro" id="IPR029419">
    <property type="entry name" value="Arg_succ_lyase_C"/>
</dbReference>
<keyword evidence="9" id="KW-1185">Reference proteome</keyword>
<comment type="subcellular location">
    <subcellularLocation>
        <location evidence="5">Cytoplasm</location>
    </subcellularLocation>
</comment>
<dbReference type="Gene3D" id="1.20.200.10">
    <property type="entry name" value="Fumarase/aspartase (Central domain)"/>
    <property type="match status" value="1"/>
</dbReference>
<dbReference type="PANTHER" id="PTHR43814:SF1">
    <property type="entry name" value="ARGININOSUCCINATE LYASE"/>
    <property type="match status" value="1"/>
</dbReference>
<comment type="catalytic activity">
    <reaction evidence="5">
        <text>2-(N(omega)-L-arginino)succinate = fumarate + L-arginine</text>
        <dbReference type="Rhea" id="RHEA:24020"/>
        <dbReference type="ChEBI" id="CHEBI:29806"/>
        <dbReference type="ChEBI" id="CHEBI:32682"/>
        <dbReference type="ChEBI" id="CHEBI:57472"/>
        <dbReference type="EC" id="4.3.2.1"/>
    </reaction>
</comment>
<dbReference type="RefSeq" id="WP_181813248.1">
    <property type="nucleotide sequence ID" value="NZ_QQZY01000001.1"/>
</dbReference>
<dbReference type="EC" id="4.3.2.1" evidence="2 5"/>
<dbReference type="InterPro" id="IPR009049">
    <property type="entry name" value="Argininosuccinate_lyase"/>
</dbReference>
<evidence type="ECO:0000256" key="2">
    <source>
        <dbReference type="ARBA" id="ARBA00012338"/>
    </source>
</evidence>
<keyword evidence="5" id="KW-0963">Cytoplasm</keyword>
<dbReference type="FunFam" id="1.20.200.10:FF:000015">
    <property type="entry name" value="argininosuccinate lyase isoform X2"/>
    <property type="match status" value="1"/>
</dbReference>
<evidence type="ECO:0000256" key="4">
    <source>
        <dbReference type="ARBA" id="ARBA00023239"/>
    </source>
</evidence>
<dbReference type="PANTHER" id="PTHR43814">
    <property type="entry name" value="ARGININOSUCCINATE LYASE"/>
    <property type="match status" value="1"/>
</dbReference>
<dbReference type="Pfam" id="PF14698">
    <property type="entry name" value="ASL_C2"/>
    <property type="match status" value="1"/>
</dbReference>
<gene>
    <name evidence="5" type="primary">argH</name>
    <name evidence="8" type="ORF">Gocc_0062</name>
</gene>
<feature type="domain" description="Fumarate lyase N-terminal" evidence="6">
    <location>
        <begin position="32"/>
        <end position="282"/>
    </location>
</feature>
<name>A0A7M2Z1W9_9ACTN</name>
<dbReference type="InterPro" id="IPR008948">
    <property type="entry name" value="L-Aspartase-like"/>
</dbReference>
<evidence type="ECO:0000256" key="5">
    <source>
        <dbReference type="HAMAP-Rule" id="MF_00006"/>
    </source>
</evidence>
<evidence type="ECO:0000259" key="7">
    <source>
        <dbReference type="Pfam" id="PF14698"/>
    </source>
</evidence>
<dbReference type="PROSITE" id="PS00163">
    <property type="entry name" value="FUMARATE_LYASES"/>
    <property type="match status" value="1"/>
</dbReference>
<sequence>MTLWGGRVEGSLDPAVWEFLRADDAELLPYDCEATCVHARRLLDAGILTAAEFEEVETALASLAQDRGAILRSDEDVHSAIERRLGEVGRKIHAGRSRNDQVAAAMRLYVLDACAEARQEIEALALVVLSFAEAEAETLMPGYTHLQRGQPVTLGHHLLAWVEMLDRDRTRFAVAGESAAASPLGAGALAGSTLGLPAPPGQMRNSIDAVADRDFALDYLYAVAVLYTHLSRIGEEIVLWSSGEFGFARLPESAATGSSMMPQKLNPDVAELARGKAGTAIGRLAGLLATVKGLPLAYDRDLQEDKAPVFAARRDVRLGLQALTALVAGLEVNRERMAAAASDPLVLATDAAEALVREGVAFREAHERVAGSVRAGSFSPAGTAAESVAARGAPGPGGVREALAEARARFGGSL</sequence>
<dbReference type="NCBIfam" id="TIGR00838">
    <property type="entry name" value="argH"/>
    <property type="match status" value="1"/>
</dbReference>
<dbReference type="SUPFAM" id="SSF48557">
    <property type="entry name" value="L-aspartase-like"/>
    <property type="match status" value="1"/>
</dbReference>
<keyword evidence="5" id="KW-0028">Amino-acid biosynthesis</keyword>
<dbReference type="Gene3D" id="1.10.275.10">
    <property type="entry name" value="Fumarase/aspartase (N-terminal domain)"/>
    <property type="match status" value="1"/>
</dbReference>
<dbReference type="PRINTS" id="PR00149">
    <property type="entry name" value="FUMRATELYASE"/>
</dbReference>
<protein>
    <recommendedName>
        <fullName evidence="2 5">Argininosuccinate lyase</fullName>
        <shortName evidence="5">ASAL</shortName>
        <ecNumber evidence="2 5">4.3.2.1</ecNumber>
    </recommendedName>
    <alternativeName>
        <fullName evidence="5">Arginosuccinase</fullName>
    </alternativeName>
</protein>
<dbReference type="InterPro" id="IPR024083">
    <property type="entry name" value="Fumarase/histidase_N"/>
</dbReference>
<dbReference type="GO" id="GO:0004056">
    <property type="term" value="F:argininosuccinate lyase activity"/>
    <property type="evidence" value="ECO:0007669"/>
    <property type="project" value="UniProtKB-UniRule"/>
</dbReference>
<comment type="similarity">
    <text evidence="5">Belongs to the lyase 1 family. Argininosuccinate lyase subfamily.</text>
</comment>
<dbReference type="EMBL" id="QQZY01000001">
    <property type="protein sequence ID" value="RDI75643.1"/>
    <property type="molecule type" value="Genomic_DNA"/>
</dbReference>
<dbReference type="Proteomes" id="UP000254134">
    <property type="component" value="Unassembled WGS sequence"/>
</dbReference>
<organism evidence="8 9">
    <name type="scientific">Gaiella occulta</name>
    <dbReference type="NCBI Taxonomy" id="1002870"/>
    <lineage>
        <taxon>Bacteria</taxon>
        <taxon>Bacillati</taxon>
        <taxon>Actinomycetota</taxon>
        <taxon>Thermoleophilia</taxon>
        <taxon>Gaiellales</taxon>
        <taxon>Gaiellaceae</taxon>
        <taxon>Gaiella</taxon>
    </lineage>
</organism>
<feature type="domain" description="Argininosuccinate lyase C-terminal" evidence="7">
    <location>
        <begin position="347"/>
        <end position="375"/>
    </location>
</feature>
<dbReference type="GO" id="GO:0005829">
    <property type="term" value="C:cytosol"/>
    <property type="evidence" value="ECO:0007669"/>
    <property type="project" value="TreeGrafter"/>
</dbReference>
<accession>A0A7M2Z1W9</accession>
<evidence type="ECO:0000259" key="6">
    <source>
        <dbReference type="Pfam" id="PF00206"/>
    </source>
</evidence>
<dbReference type="PRINTS" id="PR00145">
    <property type="entry name" value="ARGSUCLYASE"/>
</dbReference>
<reference evidence="8 9" key="1">
    <citation type="submission" date="2018-07" db="EMBL/GenBank/DDBJ databases">
        <title>High-quality-draft genome sequence of Gaiella occulta.</title>
        <authorList>
            <person name="Severino R."/>
            <person name="Froufe H.J.C."/>
            <person name="Rainey F.A."/>
            <person name="Barroso C."/>
            <person name="Albuquerque L."/>
            <person name="Lobo-Da-Cunha A."/>
            <person name="Da Costa M.S."/>
            <person name="Egas C."/>
        </authorList>
    </citation>
    <scope>NUCLEOTIDE SEQUENCE [LARGE SCALE GENOMIC DNA]</scope>
    <source>
        <strain evidence="8 9">F2-233</strain>
    </source>
</reference>
<evidence type="ECO:0000256" key="1">
    <source>
        <dbReference type="ARBA" id="ARBA00004941"/>
    </source>
</evidence>
<reference evidence="9" key="2">
    <citation type="journal article" date="2019" name="MicrobiologyOpen">
        <title>High-quality draft genome sequence of Gaiella occulta isolated from a 150 meter deep mineral water borehole and comparison with the genome sequences of other deep-branching lineages of the phylum Actinobacteria.</title>
        <authorList>
            <person name="Severino R."/>
            <person name="Froufe H.J.C."/>
            <person name="Barroso C."/>
            <person name="Albuquerque L."/>
            <person name="Lobo-da-Cunha A."/>
            <person name="da Costa M.S."/>
            <person name="Egas C."/>
        </authorList>
    </citation>
    <scope>NUCLEOTIDE SEQUENCE [LARGE SCALE GENOMIC DNA]</scope>
    <source>
        <strain evidence="9">F2-233</strain>
    </source>
</reference>
<evidence type="ECO:0000313" key="8">
    <source>
        <dbReference type="EMBL" id="RDI75643.1"/>
    </source>
</evidence>
<dbReference type="GO" id="GO:0042450">
    <property type="term" value="P:L-arginine biosynthetic process via ornithine"/>
    <property type="evidence" value="ECO:0007669"/>
    <property type="project" value="UniProtKB-UniRule"/>
</dbReference>